<proteinExistence type="predicted"/>
<feature type="chain" id="PRO_5030740573" evidence="2">
    <location>
        <begin position="37"/>
        <end position="127"/>
    </location>
</feature>
<feature type="region of interest" description="Disordered" evidence="1">
    <location>
        <begin position="101"/>
        <end position="127"/>
    </location>
</feature>
<keyword evidence="2" id="KW-0732">Signal</keyword>
<reference evidence="3" key="1">
    <citation type="submission" date="2021-01" db="EMBL/GenBank/DDBJ databases">
        <authorList>
            <person name="Corre E."/>
            <person name="Pelletier E."/>
            <person name="Niang G."/>
            <person name="Scheremetjew M."/>
            <person name="Finn R."/>
            <person name="Kale V."/>
            <person name="Holt S."/>
            <person name="Cochrane G."/>
            <person name="Meng A."/>
            <person name="Brown T."/>
            <person name="Cohen L."/>
        </authorList>
    </citation>
    <scope>NUCLEOTIDE SEQUENCE</scope>
    <source>
        <strain evidence="3">Pbaha01</strain>
    </source>
</reference>
<feature type="signal peptide" evidence="2">
    <location>
        <begin position="1"/>
        <end position="36"/>
    </location>
</feature>
<organism evidence="3">
    <name type="scientific">Pyrodinium bahamense</name>
    <dbReference type="NCBI Taxonomy" id="73915"/>
    <lineage>
        <taxon>Eukaryota</taxon>
        <taxon>Sar</taxon>
        <taxon>Alveolata</taxon>
        <taxon>Dinophyceae</taxon>
        <taxon>Gonyaulacales</taxon>
        <taxon>Pyrocystaceae</taxon>
        <taxon>Pyrodinium</taxon>
    </lineage>
</organism>
<accession>A0A7R9ZZU2</accession>
<dbReference type="EMBL" id="HBEG01007947">
    <property type="protein sequence ID" value="CAD8348956.1"/>
    <property type="molecule type" value="Transcribed_RNA"/>
</dbReference>
<feature type="region of interest" description="Disordered" evidence="1">
    <location>
        <begin position="57"/>
        <end position="79"/>
    </location>
</feature>
<evidence type="ECO:0000313" key="3">
    <source>
        <dbReference type="EMBL" id="CAD8348956.1"/>
    </source>
</evidence>
<sequence length="127" mass="12827">MLMASNWARCPSQMSRISSALLDEMILLLSLEGAATAPLHGNAPTVQKQCLLRCERGPLPPATAEKTAQVTPTADAADSPASLRFQGLSVRGSGHLPAVTPLSGCQAPGAPSAGAAGGPTIARAGRT</sequence>
<evidence type="ECO:0000256" key="1">
    <source>
        <dbReference type="SAM" id="MobiDB-lite"/>
    </source>
</evidence>
<protein>
    <submittedName>
        <fullName evidence="3">Uncharacterized protein</fullName>
    </submittedName>
</protein>
<dbReference type="AlphaFoldDB" id="A0A7R9ZZU2"/>
<evidence type="ECO:0000256" key="2">
    <source>
        <dbReference type="SAM" id="SignalP"/>
    </source>
</evidence>
<gene>
    <name evidence="3" type="ORF">PBAH0796_LOCUS4695</name>
</gene>
<name>A0A7R9ZZU2_9DINO</name>